<proteinExistence type="inferred from homology"/>
<dbReference type="AlphaFoldDB" id="A0A5C6UEV1"/>
<dbReference type="SUPFAM" id="SSF53271">
    <property type="entry name" value="PRTase-like"/>
    <property type="match status" value="1"/>
</dbReference>
<sequence>MRGGPFRALVGLALPPRCAGCGVPVADDHRFCAVCWSGLRFLGPPWCAGCNTPFAFDRGDGALCGQCLADPPRHAGVRAAVAYGPVARDLALRLKYGGRIAFAETMARHMARLMPEGAALLVPVPLHRWRIWTRGFNQAALIADALAAATGVPHGRDVLVRKRRTAPLRGLGGRQRTKMVAGAFAVAPARRNGLRGQAVVLVDDVYTSGATADACTRALLKGGAASVTVLCWARVLAETDD</sequence>
<feature type="domain" description="Double zinc ribbon" evidence="2">
    <location>
        <begin position="11"/>
        <end position="68"/>
    </location>
</feature>
<evidence type="ECO:0000256" key="1">
    <source>
        <dbReference type="ARBA" id="ARBA00008007"/>
    </source>
</evidence>
<dbReference type="PANTHER" id="PTHR47505:SF1">
    <property type="entry name" value="DNA UTILIZATION PROTEIN YHGH"/>
    <property type="match status" value="1"/>
</dbReference>
<protein>
    <submittedName>
        <fullName evidence="3">ComF family protein</fullName>
    </submittedName>
</protein>
<dbReference type="Gene3D" id="3.40.50.2020">
    <property type="match status" value="1"/>
</dbReference>
<dbReference type="Pfam" id="PF18912">
    <property type="entry name" value="DZR_2"/>
    <property type="match status" value="1"/>
</dbReference>
<dbReference type="InterPro" id="IPR051910">
    <property type="entry name" value="ComF/GntX_DNA_util-trans"/>
</dbReference>
<dbReference type="Proteomes" id="UP000321250">
    <property type="component" value="Unassembled WGS sequence"/>
</dbReference>
<comment type="similarity">
    <text evidence="1">Belongs to the ComF/GntX family.</text>
</comment>
<dbReference type="RefSeq" id="WP_147081689.1">
    <property type="nucleotide sequence ID" value="NZ_VOQR01000001.1"/>
</dbReference>
<evidence type="ECO:0000259" key="2">
    <source>
        <dbReference type="Pfam" id="PF18912"/>
    </source>
</evidence>
<dbReference type="OrthoDB" id="9779910at2"/>
<dbReference type="PANTHER" id="PTHR47505">
    <property type="entry name" value="DNA UTILIZATION PROTEIN YHGH"/>
    <property type="match status" value="1"/>
</dbReference>
<keyword evidence="4" id="KW-1185">Reference proteome</keyword>
<accession>A0A5C6UEV1</accession>
<dbReference type="InterPro" id="IPR044005">
    <property type="entry name" value="DZR_2"/>
</dbReference>
<reference evidence="3 4" key="1">
    <citation type="journal article" date="2013" name="Antonie Van Leeuwenhoek">
        <title>Sphingomonas ginsenosidivorax sp. nov., with the ability to transform ginsenosides.</title>
        <authorList>
            <person name="Jin X.F."/>
            <person name="Kim J.K."/>
            <person name="Liu Q.M."/>
            <person name="Kang M.S."/>
            <person name="He D."/>
            <person name="Jin F.X."/>
            <person name="Kim S.C."/>
            <person name="Im W.T."/>
        </authorList>
    </citation>
    <scope>NUCLEOTIDE SEQUENCE [LARGE SCALE GENOMIC DNA]</scope>
    <source>
        <strain evidence="3 4">KHI67</strain>
    </source>
</reference>
<gene>
    <name evidence="3" type="ORF">FSB78_08145</name>
</gene>
<evidence type="ECO:0000313" key="3">
    <source>
        <dbReference type="EMBL" id="TXC70920.1"/>
    </source>
</evidence>
<name>A0A5C6UEV1_9SPHN</name>
<comment type="caution">
    <text evidence="3">The sequence shown here is derived from an EMBL/GenBank/DDBJ whole genome shotgun (WGS) entry which is preliminary data.</text>
</comment>
<dbReference type="EMBL" id="VOQR01000001">
    <property type="protein sequence ID" value="TXC70920.1"/>
    <property type="molecule type" value="Genomic_DNA"/>
</dbReference>
<dbReference type="InterPro" id="IPR029057">
    <property type="entry name" value="PRTase-like"/>
</dbReference>
<dbReference type="CDD" id="cd06223">
    <property type="entry name" value="PRTases_typeI"/>
    <property type="match status" value="1"/>
</dbReference>
<organism evidence="3 4">
    <name type="scientific">Sphingomonas ginsenosidivorax</name>
    <dbReference type="NCBI Taxonomy" id="862135"/>
    <lineage>
        <taxon>Bacteria</taxon>
        <taxon>Pseudomonadati</taxon>
        <taxon>Pseudomonadota</taxon>
        <taxon>Alphaproteobacteria</taxon>
        <taxon>Sphingomonadales</taxon>
        <taxon>Sphingomonadaceae</taxon>
        <taxon>Sphingomonas</taxon>
    </lineage>
</organism>
<evidence type="ECO:0000313" key="4">
    <source>
        <dbReference type="Proteomes" id="UP000321250"/>
    </source>
</evidence>
<dbReference type="InterPro" id="IPR000836">
    <property type="entry name" value="PRTase_dom"/>
</dbReference>